<reference evidence="1" key="1">
    <citation type="journal article" date="2015" name="Nature">
        <title>Complex archaea that bridge the gap between prokaryotes and eukaryotes.</title>
        <authorList>
            <person name="Spang A."/>
            <person name="Saw J.H."/>
            <person name="Jorgensen S.L."/>
            <person name="Zaremba-Niedzwiedzka K."/>
            <person name="Martijn J."/>
            <person name="Lind A.E."/>
            <person name="van Eijk R."/>
            <person name="Schleper C."/>
            <person name="Guy L."/>
            <person name="Ettema T.J."/>
        </authorList>
    </citation>
    <scope>NUCLEOTIDE SEQUENCE</scope>
</reference>
<gene>
    <name evidence="1" type="ORF">LCGC14_0606780</name>
</gene>
<evidence type="ECO:0000313" key="1">
    <source>
        <dbReference type="EMBL" id="KKN52989.1"/>
    </source>
</evidence>
<comment type="caution">
    <text evidence="1">The sequence shown here is derived from an EMBL/GenBank/DDBJ whole genome shotgun (WGS) entry which is preliminary data.</text>
</comment>
<dbReference type="AlphaFoldDB" id="A0A0F9RDM5"/>
<name>A0A0F9RDM5_9ZZZZ</name>
<accession>A0A0F9RDM5</accession>
<dbReference type="EMBL" id="LAZR01000994">
    <property type="protein sequence ID" value="KKN52989.1"/>
    <property type="molecule type" value="Genomic_DNA"/>
</dbReference>
<feature type="non-terminal residue" evidence="1">
    <location>
        <position position="151"/>
    </location>
</feature>
<organism evidence="1">
    <name type="scientific">marine sediment metagenome</name>
    <dbReference type="NCBI Taxonomy" id="412755"/>
    <lineage>
        <taxon>unclassified sequences</taxon>
        <taxon>metagenomes</taxon>
        <taxon>ecological metagenomes</taxon>
    </lineage>
</organism>
<protein>
    <submittedName>
        <fullName evidence="1">Uncharacterized protein</fullName>
    </submittedName>
</protein>
<proteinExistence type="predicted"/>
<sequence>MRKEDAESKYNSEGIKNMFSPAEWGDRKRELWSSIHHFMLKNKKILNSEITDCIDKRDVFHKIEMLIFKYLKNQTNLLDINCIGGQERSILDFTRQYILAIWLMFEYPPAVRSFINEVSGLDYKIINQIAVHLDVKLPKAKTGKRINPDLL</sequence>